<dbReference type="PROSITE" id="PS50896">
    <property type="entry name" value="LISH"/>
    <property type="match status" value="1"/>
</dbReference>
<organism evidence="4 5">
    <name type="scientific">Crucibulum laeve</name>
    <dbReference type="NCBI Taxonomy" id="68775"/>
    <lineage>
        <taxon>Eukaryota</taxon>
        <taxon>Fungi</taxon>
        <taxon>Dikarya</taxon>
        <taxon>Basidiomycota</taxon>
        <taxon>Agaricomycotina</taxon>
        <taxon>Agaricomycetes</taxon>
        <taxon>Agaricomycetidae</taxon>
        <taxon>Agaricales</taxon>
        <taxon>Agaricineae</taxon>
        <taxon>Nidulariaceae</taxon>
        <taxon>Crucibulum</taxon>
    </lineage>
</organism>
<dbReference type="SMART" id="SM00757">
    <property type="entry name" value="CRA"/>
    <property type="match status" value="1"/>
</dbReference>
<dbReference type="PROSITE" id="PS50897">
    <property type="entry name" value="CTLH"/>
    <property type="match status" value="1"/>
</dbReference>
<dbReference type="SMART" id="SM00668">
    <property type="entry name" value="CTLH"/>
    <property type="match status" value="1"/>
</dbReference>
<dbReference type="InterPro" id="IPR013320">
    <property type="entry name" value="ConA-like_dom_sf"/>
</dbReference>
<dbReference type="InterPro" id="IPR001870">
    <property type="entry name" value="B30.2/SPRY"/>
</dbReference>
<dbReference type="Pfam" id="PF00622">
    <property type="entry name" value="SPRY"/>
    <property type="match status" value="1"/>
</dbReference>
<evidence type="ECO:0000259" key="2">
    <source>
        <dbReference type="PROSITE" id="PS50188"/>
    </source>
</evidence>
<gene>
    <name evidence="4" type="ORF">BDQ12DRAFT_600058</name>
</gene>
<dbReference type="OrthoDB" id="25503at2759"/>
<evidence type="ECO:0000259" key="3">
    <source>
        <dbReference type="PROSITE" id="PS50897"/>
    </source>
</evidence>
<dbReference type="SUPFAM" id="SSF49899">
    <property type="entry name" value="Concanavalin A-like lectins/glucanases"/>
    <property type="match status" value="1"/>
</dbReference>
<evidence type="ECO:0000313" key="5">
    <source>
        <dbReference type="Proteomes" id="UP000308652"/>
    </source>
</evidence>
<evidence type="ECO:0000256" key="1">
    <source>
        <dbReference type="SAM" id="MobiDB-lite"/>
    </source>
</evidence>
<dbReference type="InterPro" id="IPR006595">
    <property type="entry name" value="CTLH_C"/>
</dbReference>
<dbReference type="InterPro" id="IPR013144">
    <property type="entry name" value="CRA_dom"/>
</dbReference>
<protein>
    <submittedName>
        <fullName evidence="4">Concanavalin A-like lectin/glucanase domain-containing protein</fullName>
    </submittedName>
</protein>
<dbReference type="PANTHER" id="PTHR12864">
    <property type="entry name" value="RAN BINDING PROTEIN 9-RELATED"/>
    <property type="match status" value="1"/>
</dbReference>
<dbReference type="InterPro" id="IPR006594">
    <property type="entry name" value="LisH"/>
</dbReference>
<dbReference type="STRING" id="68775.A0A5C3M917"/>
<dbReference type="InterPro" id="IPR050618">
    <property type="entry name" value="Ubq-SigPath_Reg"/>
</dbReference>
<dbReference type="Pfam" id="PF08513">
    <property type="entry name" value="LisH"/>
    <property type="match status" value="1"/>
</dbReference>
<feature type="compositionally biased region" description="Polar residues" evidence="1">
    <location>
        <begin position="441"/>
        <end position="452"/>
    </location>
</feature>
<name>A0A5C3M917_9AGAR</name>
<feature type="region of interest" description="Disordered" evidence="1">
    <location>
        <begin position="67"/>
        <end position="88"/>
    </location>
</feature>
<feature type="region of interest" description="Disordered" evidence="1">
    <location>
        <begin position="441"/>
        <end position="461"/>
    </location>
</feature>
<dbReference type="InterPro" id="IPR024964">
    <property type="entry name" value="CTLH/CRA"/>
</dbReference>
<dbReference type="InterPro" id="IPR043136">
    <property type="entry name" value="B30.2/SPRY_sf"/>
</dbReference>
<dbReference type="EMBL" id="ML213595">
    <property type="protein sequence ID" value="TFK40926.1"/>
    <property type="molecule type" value="Genomic_DNA"/>
</dbReference>
<dbReference type="Gene3D" id="2.60.120.920">
    <property type="match status" value="1"/>
</dbReference>
<evidence type="ECO:0000313" key="4">
    <source>
        <dbReference type="EMBL" id="TFK40926.1"/>
    </source>
</evidence>
<dbReference type="GO" id="GO:0030246">
    <property type="term" value="F:carbohydrate binding"/>
    <property type="evidence" value="ECO:0007669"/>
    <property type="project" value="UniProtKB-KW"/>
</dbReference>
<sequence>MLQTDPSTIIVPARRVDPLAYTAAVSPPSDSDDESNASPPPPESIPTHAAIIAPENRVFKLPTRWSEQERNSMLSVSPDGRDLSYNGNGDKDAAAARATHSIPPACGIYYYEVDILTKETKTHISIGFAGRSAKYSTRVGHDTNSWGYHGNDGYVSAGDKTGMPYSQPFGVGDIVGCGIDFTTHKMFFTRNGTYLGPVFENVGKDTELYPSVSLQHHSETIRVNFGQEPFKFDIDYHVQRQRNDTWNKIMGTPLDTPLLEGRIPSKDEKSTLSEEEVKAVTSKLVLSYLVHHGYAKTARAFEKQRSDLGQENVSNDDHADVDMENPISAEKTDLDGIESDIARRTGIVKSVIAGDVDSALSETQTHYPSVLEAEEGLVLFKLRCRKFIELILETNEIKKRMRAITEPSIPVKERPSDSMNGGDWMDEDGMDVDDDSTIMSPSSSNAFGTNGVETAVSPYGGDHRRNIARDGWVDDTTSQYEAALKEAIVYGQTLQKEYEEDSRPEVQQMCKETFGIVAWKDPLKEGGPVVDIAGHTARVSLANELNQAILKSQGRPTLPALETLYRHTSTCVLELGMLGVGAAAFADMTKEFLEV</sequence>
<dbReference type="AlphaFoldDB" id="A0A5C3M917"/>
<feature type="region of interest" description="Disordered" evidence="1">
    <location>
        <begin position="20"/>
        <end position="47"/>
    </location>
</feature>
<keyword evidence="5" id="KW-1185">Reference proteome</keyword>
<keyword evidence="4" id="KW-0430">Lectin</keyword>
<dbReference type="Proteomes" id="UP000308652">
    <property type="component" value="Unassembled WGS sequence"/>
</dbReference>
<accession>A0A5C3M917</accession>
<dbReference type="Pfam" id="PF10607">
    <property type="entry name" value="CTLH"/>
    <property type="match status" value="1"/>
</dbReference>
<feature type="domain" description="CTLH" evidence="3">
    <location>
        <begin position="340"/>
        <end position="398"/>
    </location>
</feature>
<dbReference type="PROSITE" id="PS50188">
    <property type="entry name" value="B302_SPRY"/>
    <property type="match status" value="1"/>
</dbReference>
<feature type="domain" description="B30.2/SPRY" evidence="2">
    <location>
        <begin position="43"/>
        <end position="230"/>
    </location>
</feature>
<proteinExistence type="predicted"/>
<reference evidence="4 5" key="1">
    <citation type="journal article" date="2019" name="Nat. Ecol. Evol.">
        <title>Megaphylogeny resolves global patterns of mushroom evolution.</title>
        <authorList>
            <person name="Varga T."/>
            <person name="Krizsan K."/>
            <person name="Foldi C."/>
            <person name="Dima B."/>
            <person name="Sanchez-Garcia M."/>
            <person name="Sanchez-Ramirez S."/>
            <person name="Szollosi G.J."/>
            <person name="Szarkandi J.G."/>
            <person name="Papp V."/>
            <person name="Albert L."/>
            <person name="Andreopoulos W."/>
            <person name="Angelini C."/>
            <person name="Antonin V."/>
            <person name="Barry K.W."/>
            <person name="Bougher N.L."/>
            <person name="Buchanan P."/>
            <person name="Buyck B."/>
            <person name="Bense V."/>
            <person name="Catcheside P."/>
            <person name="Chovatia M."/>
            <person name="Cooper J."/>
            <person name="Damon W."/>
            <person name="Desjardin D."/>
            <person name="Finy P."/>
            <person name="Geml J."/>
            <person name="Haridas S."/>
            <person name="Hughes K."/>
            <person name="Justo A."/>
            <person name="Karasinski D."/>
            <person name="Kautmanova I."/>
            <person name="Kiss B."/>
            <person name="Kocsube S."/>
            <person name="Kotiranta H."/>
            <person name="LaButti K.M."/>
            <person name="Lechner B.E."/>
            <person name="Liimatainen K."/>
            <person name="Lipzen A."/>
            <person name="Lukacs Z."/>
            <person name="Mihaltcheva S."/>
            <person name="Morgado L.N."/>
            <person name="Niskanen T."/>
            <person name="Noordeloos M.E."/>
            <person name="Ohm R.A."/>
            <person name="Ortiz-Santana B."/>
            <person name="Ovrebo C."/>
            <person name="Racz N."/>
            <person name="Riley R."/>
            <person name="Savchenko A."/>
            <person name="Shiryaev A."/>
            <person name="Soop K."/>
            <person name="Spirin V."/>
            <person name="Szebenyi C."/>
            <person name="Tomsovsky M."/>
            <person name="Tulloss R.E."/>
            <person name="Uehling J."/>
            <person name="Grigoriev I.V."/>
            <person name="Vagvolgyi C."/>
            <person name="Papp T."/>
            <person name="Martin F.M."/>
            <person name="Miettinen O."/>
            <person name="Hibbett D.S."/>
            <person name="Nagy L.G."/>
        </authorList>
    </citation>
    <scope>NUCLEOTIDE SEQUENCE [LARGE SCALE GENOMIC DNA]</scope>
    <source>
        <strain evidence="4 5">CBS 166.37</strain>
    </source>
</reference>
<dbReference type="InterPro" id="IPR003877">
    <property type="entry name" value="SPRY_dom"/>
</dbReference>
<dbReference type="SMART" id="SM00449">
    <property type="entry name" value="SPRY"/>
    <property type="match status" value="1"/>
</dbReference>